<dbReference type="OrthoDB" id="2123378at2759"/>
<gene>
    <name evidence="3" type="primary">ABSGL_15224.1 scaffold 16253</name>
</gene>
<feature type="region of interest" description="Disordered" evidence="2">
    <location>
        <begin position="268"/>
        <end position="309"/>
    </location>
</feature>
<accession>A0A168T622</accession>
<feature type="compositionally biased region" description="Pro residues" evidence="2">
    <location>
        <begin position="733"/>
        <end position="746"/>
    </location>
</feature>
<feature type="compositionally biased region" description="Basic and acidic residues" evidence="2">
    <location>
        <begin position="589"/>
        <end position="601"/>
    </location>
</feature>
<dbReference type="InParanoid" id="A0A168T622"/>
<sequence length="969" mass="107198">MMTLDDQIALQYDWWESVQQFDVPKVQELYTAHPHLVWLKIVDPAFLPKISDSFLPPNFTHDLGPSLDNLNTLQWLLFYYNSSDHAKTLTHYILDKSTTKELNADELVGWGDKNNTTLHLVSALGYEDLAVRLIQKGVRTDIANAQGYLPVNVAQTDSMVTLLDTNNNKVDDIRPDSGEPNRSQSTQQLTKTSISPSTSSSSSSSSTAAAILKTPNKDQHYFRLGHVEQTKQKVLTDEQVELEKHRERRRKDIAILAKRSAVKNNPFVKNAEPTHTSSGTIRLRHDTSTPSTTATLDTTPDDVTPDSSLLGLRSVDKKHKRNSKVINSLQTKSYVSSSIFRQGQPALAPRSKRPNLASLQQQDHQDPPPSEVDTHNAIEIPISPSSPVTIQSTDPSPVSSPVLSSPPPNVPDAPNAPMGTETAGSMDSETHHDIEDDGPSSPSSTKAEQQEPSSPIGSKMDHQQSRSTPTTRSAPISSVNADSSSDHTAQPELSTKTEISDTEMQSMEAASLNTKRQSGSQKTNWAKELTSWESVLNREFSLDNIDKIHSNQSPTSPTSLGSDSDSATASLPVGGGDEDDIDPDSDQQEQPRRNADDDERQRRRQGADNTIFEGSRLPLKSYGSVSVRSMATYTRRLPTPTFDTTTISTTVTSPTTATAKMDESPITLSQTAISGAMTTATPTLLTQPNYTDRRITRSISVSDLSPSPAKDSRHHTEQQKQHQHPSRQHRSPPPRQESSIPLPPPSFNLSNCGRGKLYIRVHGVHDILLPLPRDRAHVRCVIGDGRYEYMSRYETLAQDITFGYECIIDSHPDMIVTLSLHVRPDYMLKKPLTRLFSSNRKRKGSLSAYVSNEDGAVGQTRFAVGDMLAACHRRSYSASFHCFNAWYVHAKPASNSSSSLSLRQDADQGVLKVVGNFKVEMLYLPVSDPALPVPKNLREIDMAIKIQQWNETRFDNDIPKIQRPPPRVA</sequence>
<reference evidence="3" key="1">
    <citation type="submission" date="2016-04" db="EMBL/GenBank/DDBJ databases">
        <authorList>
            <person name="Evans L.H."/>
            <person name="Alamgir A."/>
            <person name="Owens N."/>
            <person name="Weber N.D."/>
            <person name="Virtaneva K."/>
            <person name="Barbian K."/>
            <person name="Babar A."/>
            <person name="Rosenke K."/>
        </authorList>
    </citation>
    <scope>NUCLEOTIDE SEQUENCE [LARGE SCALE GENOMIC DNA]</scope>
    <source>
        <strain evidence="3">CBS 101.48</strain>
    </source>
</reference>
<dbReference type="OMA" id="VRPNYST"/>
<proteinExistence type="predicted"/>
<dbReference type="Proteomes" id="UP000078561">
    <property type="component" value="Unassembled WGS sequence"/>
</dbReference>
<feature type="region of interest" description="Disordered" evidence="2">
    <location>
        <begin position="547"/>
        <end position="615"/>
    </location>
</feature>
<feature type="compositionally biased region" description="Polar residues" evidence="2">
    <location>
        <begin position="440"/>
        <end position="456"/>
    </location>
</feature>
<name>A0A168T622_ABSGL</name>
<feature type="compositionally biased region" description="Polar residues" evidence="2">
    <location>
        <begin position="383"/>
        <end position="394"/>
    </location>
</feature>
<feature type="compositionally biased region" description="Basic and acidic residues" evidence="2">
    <location>
        <begin position="710"/>
        <end position="720"/>
    </location>
</feature>
<feature type="compositionally biased region" description="Acidic residues" evidence="2">
    <location>
        <begin position="576"/>
        <end position="587"/>
    </location>
</feature>
<evidence type="ECO:0000313" key="4">
    <source>
        <dbReference type="Proteomes" id="UP000078561"/>
    </source>
</evidence>
<feature type="compositionally biased region" description="Basic residues" evidence="2">
    <location>
        <begin position="721"/>
        <end position="732"/>
    </location>
</feature>
<dbReference type="EMBL" id="LT555132">
    <property type="protein sequence ID" value="SAM09530.1"/>
    <property type="molecule type" value="Genomic_DNA"/>
</dbReference>
<feature type="region of interest" description="Disordered" evidence="2">
    <location>
        <begin position="166"/>
        <end position="209"/>
    </location>
</feature>
<feature type="compositionally biased region" description="Low complexity" evidence="2">
    <location>
        <begin position="288"/>
        <end position="298"/>
    </location>
</feature>
<evidence type="ECO:0000313" key="3">
    <source>
        <dbReference type="EMBL" id="SAM09530.1"/>
    </source>
</evidence>
<dbReference type="AlphaFoldDB" id="A0A168T622"/>
<evidence type="ECO:0000256" key="2">
    <source>
        <dbReference type="SAM" id="MobiDB-lite"/>
    </source>
</evidence>
<feature type="compositionally biased region" description="Low complexity" evidence="2">
    <location>
        <begin position="192"/>
        <end position="209"/>
    </location>
</feature>
<organism evidence="3">
    <name type="scientific">Absidia glauca</name>
    <name type="common">Pin mould</name>
    <dbReference type="NCBI Taxonomy" id="4829"/>
    <lineage>
        <taxon>Eukaryota</taxon>
        <taxon>Fungi</taxon>
        <taxon>Fungi incertae sedis</taxon>
        <taxon>Mucoromycota</taxon>
        <taxon>Mucoromycotina</taxon>
        <taxon>Mucoromycetes</taxon>
        <taxon>Mucorales</taxon>
        <taxon>Cunninghamellaceae</taxon>
        <taxon>Absidia</taxon>
    </lineage>
</organism>
<feature type="repeat" description="ANK" evidence="1">
    <location>
        <begin position="113"/>
        <end position="145"/>
    </location>
</feature>
<keyword evidence="1" id="KW-0040">ANK repeat</keyword>
<feature type="compositionally biased region" description="Polar residues" evidence="2">
    <location>
        <begin position="465"/>
        <end position="505"/>
    </location>
</feature>
<dbReference type="PROSITE" id="PS50088">
    <property type="entry name" value="ANK_REPEAT"/>
    <property type="match status" value="1"/>
</dbReference>
<feature type="compositionally biased region" description="Polar residues" evidence="2">
    <location>
        <begin position="511"/>
        <end position="524"/>
    </location>
</feature>
<feature type="compositionally biased region" description="Polar residues" evidence="2">
    <location>
        <begin position="550"/>
        <end position="569"/>
    </location>
</feature>
<evidence type="ECO:0000256" key="1">
    <source>
        <dbReference type="PROSITE-ProRule" id="PRU00023"/>
    </source>
</evidence>
<keyword evidence="4" id="KW-1185">Reference proteome</keyword>
<feature type="compositionally biased region" description="Polar residues" evidence="2">
    <location>
        <begin position="180"/>
        <end position="191"/>
    </location>
</feature>
<protein>
    <submittedName>
        <fullName evidence="3">Uncharacterized protein</fullName>
    </submittedName>
</protein>
<feature type="region of interest" description="Disordered" evidence="2">
    <location>
        <begin position="340"/>
        <end position="526"/>
    </location>
</feature>
<feature type="region of interest" description="Disordered" evidence="2">
    <location>
        <begin position="684"/>
        <end position="746"/>
    </location>
</feature>
<feature type="compositionally biased region" description="Basic and acidic residues" evidence="2">
    <location>
        <begin position="169"/>
        <end position="179"/>
    </location>
</feature>
<dbReference type="InterPro" id="IPR002110">
    <property type="entry name" value="Ankyrin_rpt"/>
</dbReference>
<dbReference type="STRING" id="4829.A0A168T622"/>